<dbReference type="InterPro" id="IPR023780">
    <property type="entry name" value="Chromo_domain"/>
</dbReference>
<dbReference type="Gene3D" id="2.40.50.40">
    <property type="match status" value="1"/>
</dbReference>
<proteinExistence type="predicted"/>
<organism evidence="2 3">
    <name type="scientific">Phascolomyces articulosus</name>
    <dbReference type="NCBI Taxonomy" id="60185"/>
    <lineage>
        <taxon>Eukaryota</taxon>
        <taxon>Fungi</taxon>
        <taxon>Fungi incertae sedis</taxon>
        <taxon>Mucoromycota</taxon>
        <taxon>Mucoromycotina</taxon>
        <taxon>Mucoromycetes</taxon>
        <taxon>Mucorales</taxon>
        <taxon>Lichtheimiaceae</taxon>
        <taxon>Phascolomyces</taxon>
    </lineage>
</organism>
<dbReference type="PROSITE" id="PS50013">
    <property type="entry name" value="CHROMO_2"/>
    <property type="match status" value="1"/>
</dbReference>
<name>A0AAD5P6L2_9FUNG</name>
<evidence type="ECO:0000259" key="1">
    <source>
        <dbReference type="PROSITE" id="PS50013"/>
    </source>
</evidence>
<sequence length="68" mass="8525">MREVDKDNKFYKIEDIIQHKITDGHKYTFLVKWKGYENKDNSWVKEDDFNEKDIIKDYFCKKHIIYYI</sequence>
<protein>
    <recommendedName>
        <fullName evidence="1">Chromo domain-containing protein</fullName>
    </recommendedName>
</protein>
<feature type="domain" description="Chromo" evidence="1">
    <location>
        <begin position="11"/>
        <end position="68"/>
    </location>
</feature>
<reference evidence="2" key="2">
    <citation type="submission" date="2023-02" db="EMBL/GenBank/DDBJ databases">
        <authorList>
            <consortium name="DOE Joint Genome Institute"/>
            <person name="Mondo S.J."/>
            <person name="Chang Y."/>
            <person name="Wang Y."/>
            <person name="Ahrendt S."/>
            <person name="Andreopoulos W."/>
            <person name="Barry K."/>
            <person name="Beard J."/>
            <person name="Benny G.L."/>
            <person name="Blankenship S."/>
            <person name="Bonito G."/>
            <person name="Cuomo C."/>
            <person name="Desiro A."/>
            <person name="Gervers K.A."/>
            <person name="Hundley H."/>
            <person name="Kuo A."/>
            <person name="LaButti K."/>
            <person name="Lang B.F."/>
            <person name="Lipzen A."/>
            <person name="O'Donnell K."/>
            <person name="Pangilinan J."/>
            <person name="Reynolds N."/>
            <person name="Sandor L."/>
            <person name="Smith M.W."/>
            <person name="Tsang A."/>
            <person name="Grigoriev I.V."/>
            <person name="Stajich J.E."/>
            <person name="Spatafora J.W."/>
        </authorList>
    </citation>
    <scope>NUCLEOTIDE SEQUENCE</scope>
    <source>
        <strain evidence="2">RSA 2281</strain>
    </source>
</reference>
<dbReference type="SUPFAM" id="SSF54160">
    <property type="entry name" value="Chromo domain-like"/>
    <property type="match status" value="1"/>
</dbReference>
<reference evidence="2" key="1">
    <citation type="journal article" date="2022" name="IScience">
        <title>Evolution of zygomycete secretomes and the origins of terrestrial fungal ecologies.</title>
        <authorList>
            <person name="Chang Y."/>
            <person name="Wang Y."/>
            <person name="Mondo S."/>
            <person name="Ahrendt S."/>
            <person name="Andreopoulos W."/>
            <person name="Barry K."/>
            <person name="Beard J."/>
            <person name="Benny G.L."/>
            <person name="Blankenship S."/>
            <person name="Bonito G."/>
            <person name="Cuomo C."/>
            <person name="Desiro A."/>
            <person name="Gervers K.A."/>
            <person name="Hundley H."/>
            <person name="Kuo A."/>
            <person name="LaButti K."/>
            <person name="Lang B.F."/>
            <person name="Lipzen A."/>
            <person name="O'Donnell K."/>
            <person name="Pangilinan J."/>
            <person name="Reynolds N."/>
            <person name="Sandor L."/>
            <person name="Smith M.E."/>
            <person name="Tsang A."/>
            <person name="Grigoriev I.V."/>
            <person name="Stajich J.E."/>
            <person name="Spatafora J.W."/>
        </authorList>
    </citation>
    <scope>NUCLEOTIDE SEQUENCE</scope>
    <source>
        <strain evidence="2">RSA 2281</strain>
    </source>
</reference>
<dbReference type="InterPro" id="IPR000953">
    <property type="entry name" value="Chromo/chromo_shadow_dom"/>
</dbReference>
<dbReference type="Proteomes" id="UP001209540">
    <property type="component" value="Unassembled WGS sequence"/>
</dbReference>
<evidence type="ECO:0000313" key="2">
    <source>
        <dbReference type="EMBL" id="KAI9243211.1"/>
    </source>
</evidence>
<dbReference type="SMART" id="SM00298">
    <property type="entry name" value="CHROMO"/>
    <property type="match status" value="1"/>
</dbReference>
<dbReference type="Pfam" id="PF00385">
    <property type="entry name" value="Chromo"/>
    <property type="match status" value="1"/>
</dbReference>
<dbReference type="EMBL" id="JAIXMP010000084">
    <property type="protein sequence ID" value="KAI9243211.1"/>
    <property type="molecule type" value="Genomic_DNA"/>
</dbReference>
<dbReference type="InterPro" id="IPR016197">
    <property type="entry name" value="Chromo-like_dom_sf"/>
</dbReference>
<keyword evidence="3" id="KW-1185">Reference proteome</keyword>
<comment type="caution">
    <text evidence="2">The sequence shown here is derived from an EMBL/GenBank/DDBJ whole genome shotgun (WGS) entry which is preliminary data.</text>
</comment>
<dbReference type="AlphaFoldDB" id="A0AAD5P6L2"/>
<evidence type="ECO:0000313" key="3">
    <source>
        <dbReference type="Proteomes" id="UP001209540"/>
    </source>
</evidence>
<gene>
    <name evidence="2" type="ORF">BDA99DRAFT_449277</name>
</gene>
<accession>A0AAD5P6L2</accession>